<name>A0A931F731_9FIRM</name>
<proteinExistence type="predicted"/>
<comment type="caution">
    <text evidence="1">The sequence shown here is derived from an EMBL/GenBank/DDBJ whole genome shotgun (WGS) entry which is preliminary data.</text>
</comment>
<evidence type="ECO:0000313" key="2">
    <source>
        <dbReference type="Proteomes" id="UP000621436"/>
    </source>
</evidence>
<dbReference type="RefSeq" id="WP_270452989.1">
    <property type="nucleotide sequence ID" value="NZ_JADPIE010000002.1"/>
</dbReference>
<dbReference type="AlphaFoldDB" id="A0A931F731"/>
<reference evidence="1" key="1">
    <citation type="submission" date="2020-11" db="EMBL/GenBank/DDBJ databases">
        <title>Halonatronomonas betainensis gen. nov., sp. nov. a novel haloalkaliphilic representative of the family Halanaerobiacae capable of betaine degradation.</title>
        <authorList>
            <person name="Boltyanskaya Y."/>
            <person name="Kevbrin V."/>
            <person name="Detkova E."/>
            <person name="Grouzdev D.S."/>
            <person name="Koziaeva V."/>
            <person name="Zhilina T."/>
        </authorList>
    </citation>
    <scope>NUCLEOTIDE SEQUENCE</scope>
    <source>
        <strain evidence="1">Z-7014</strain>
    </source>
</reference>
<evidence type="ECO:0000313" key="1">
    <source>
        <dbReference type="EMBL" id="MBF8436196.1"/>
    </source>
</evidence>
<gene>
    <name evidence="1" type="ORF">I0Q91_03820</name>
</gene>
<keyword evidence="2" id="KW-1185">Reference proteome</keyword>
<dbReference type="EMBL" id="JADPIE010000002">
    <property type="protein sequence ID" value="MBF8436196.1"/>
    <property type="molecule type" value="Genomic_DNA"/>
</dbReference>
<protein>
    <submittedName>
        <fullName evidence="1">Uncharacterized protein</fullName>
    </submittedName>
</protein>
<accession>A0A931F731</accession>
<sequence>MIISKTRIYNVVKYLGFLSEGANFILGVKIQPDDNFNLEKIGFPKNISNGDTILPNADIGPVSSYNAEGKYIKHKDREMETAYMQREWHWEEFRGRDKKVKRSKIVDVPYERYPRTFIKPSSFELTYVFNSTQFIKINYVFEYRKTNIDNIKDGINLLLEIFGRCEVFTKELDEISPPKLKRLNWEVLPKGKYPWEKVQPKLEEIIKTKPKGKQPVLRNRLDLIKNFEPEFVAIGQSGFKGYFIFGFPENDLYVLESTEYGNATYVLSDDWKQLSQLTKAELLDEGLHEKRIIHRESWQDKIIDLFA</sequence>
<organism evidence="1 2">
    <name type="scientific">Halonatronomonas betaini</name>
    <dbReference type="NCBI Taxonomy" id="2778430"/>
    <lineage>
        <taxon>Bacteria</taxon>
        <taxon>Bacillati</taxon>
        <taxon>Bacillota</taxon>
        <taxon>Clostridia</taxon>
        <taxon>Halanaerobiales</taxon>
        <taxon>Halarsenatibacteraceae</taxon>
        <taxon>Halonatronomonas</taxon>
    </lineage>
</organism>
<dbReference type="Proteomes" id="UP000621436">
    <property type="component" value="Unassembled WGS sequence"/>
</dbReference>